<dbReference type="AlphaFoldDB" id="A0A1G9PWD7"/>
<evidence type="ECO:0000313" key="5">
    <source>
        <dbReference type="EMBL" id="SDM03088.1"/>
    </source>
</evidence>
<feature type="domain" description="Nitroreductase" evidence="4">
    <location>
        <begin position="12"/>
        <end position="202"/>
    </location>
</feature>
<dbReference type="RefSeq" id="WP_091767729.1">
    <property type="nucleotide sequence ID" value="NZ_FNHG01000004.1"/>
</dbReference>
<dbReference type="GO" id="GO:0016491">
    <property type="term" value="F:oxidoreductase activity"/>
    <property type="evidence" value="ECO:0007669"/>
    <property type="project" value="UniProtKB-KW"/>
</dbReference>
<proteinExistence type="predicted"/>
<keyword evidence="6" id="KW-1185">Reference proteome</keyword>
<sequence length="228" mass="24853">MTIPHGVADALAARISTRAYLDTPVSEAQVRDLLTLAARAPSGGNLQPWQINVVTGEARQRVIDAVKATQAEHPFGEPELEYQIYPKPIIDPWRARRFACGEAVYAAMDIPREDKMARLTHVARNFEFFGAPVGLFVSIHKDMQPGQWSDLGMFIQSLLLAATEAGLGTCAQEAWSIYPKTVKTAAGIPADFTLFCGIALGHADPLAPVNATRTERADVDEFARFAGF</sequence>
<evidence type="ECO:0000256" key="3">
    <source>
        <dbReference type="ARBA" id="ARBA00023002"/>
    </source>
</evidence>
<dbReference type="STRING" id="144026.SAMN04488568_10462"/>
<evidence type="ECO:0000256" key="1">
    <source>
        <dbReference type="ARBA" id="ARBA00022630"/>
    </source>
</evidence>
<evidence type="ECO:0000256" key="2">
    <source>
        <dbReference type="ARBA" id="ARBA00022643"/>
    </source>
</evidence>
<evidence type="ECO:0000313" key="6">
    <source>
        <dbReference type="Proteomes" id="UP000199759"/>
    </source>
</evidence>
<dbReference type="InterPro" id="IPR000415">
    <property type="entry name" value="Nitroreductase-like"/>
</dbReference>
<gene>
    <name evidence="5" type="ORF">SAMN04488568_10462</name>
</gene>
<dbReference type="InterPro" id="IPR050627">
    <property type="entry name" value="Nitroreductase/BluB"/>
</dbReference>
<dbReference type="InterPro" id="IPR029479">
    <property type="entry name" value="Nitroreductase"/>
</dbReference>
<organism evidence="5 6">
    <name type="scientific">Maricaulis salignorans</name>
    <dbReference type="NCBI Taxonomy" id="144026"/>
    <lineage>
        <taxon>Bacteria</taxon>
        <taxon>Pseudomonadati</taxon>
        <taxon>Pseudomonadota</taxon>
        <taxon>Alphaproteobacteria</taxon>
        <taxon>Maricaulales</taxon>
        <taxon>Maricaulaceae</taxon>
        <taxon>Maricaulis</taxon>
    </lineage>
</organism>
<dbReference type="CDD" id="cd02136">
    <property type="entry name" value="PnbA_NfnB-like"/>
    <property type="match status" value="1"/>
</dbReference>
<protein>
    <submittedName>
        <fullName evidence="5">Nitroreductase</fullName>
    </submittedName>
</protein>
<keyword evidence="3" id="KW-0560">Oxidoreductase</keyword>
<dbReference type="SUPFAM" id="SSF55469">
    <property type="entry name" value="FMN-dependent nitroreductase-like"/>
    <property type="match status" value="1"/>
</dbReference>
<dbReference type="OrthoDB" id="9802510at2"/>
<name>A0A1G9PWD7_9PROT</name>
<dbReference type="EMBL" id="FNHG01000004">
    <property type="protein sequence ID" value="SDM03088.1"/>
    <property type="molecule type" value="Genomic_DNA"/>
</dbReference>
<keyword evidence="2" id="KW-0288">FMN</keyword>
<dbReference type="Pfam" id="PF00881">
    <property type="entry name" value="Nitroreductase"/>
    <property type="match status" value="1"/>
</dbReference>
<dbReference type="Gene3D" id="3.40.109.10">
    <property type="entry name" value="NADH Oxidase"/>
    <property type="match status" value="1"/>
</dbReference>
<reference evidence="5 6" key="1">
    <citation type="submission" date="2016-10" db="EMBL/GenBank/DDBJ databases">
        <authorList>
            <person name="de Groot N.N."/>
        </authorList>
    </citation>
    <scope>NUCLEOTIDE SEQUENCE [LARGE SCALE GENOMIC DNA]</scope>
    <source>
        <strain evidence="5 6">DSM 16077</strain>
    </source>
</reference>
<accession>A0A1G9PWD7</accession>
<evidence type="ECO:0000259" key="4">
    <source>
        <dbReference type="Pfam" id="PF00881"/>
    </source>
</evidence>
<dbReference type="Proteomes" id="UP000199759">
    <property type="component" value="Unassembled WGS sequence"/>
</dbReference>
<dbReference type="PANTHER" id="PTHR23026">
    <property type="entry name" value="NADPH NITROREDUCTASE"/>
    <property type="match status" value="1"/>
</dbReference>
<keyword evidence="1" id="KW-0285">Flavoprotein</keyword>
<dbReference type="PANTHER" id="PTHR23026:SF90">
    <property type="entry name" value="IODOTYROSINE DEIODINASE 1"/>
    <property type="match status" value="1"/>
</dbReference>